<reference evidence="3 4" key="1">
    <citation type="submission" date="2024-04" db="EMBL/GenBank/DDBJ databases">
        <authorList>
            <person name="Abashina T."/>
            <person name="Shaikin A."/>
        </authorList>
    </citation>
    <scope>NUCLEOTIDE SEQUENCE [LARGE SCALE GENOMIC DNA]</scope>
    <source>
        <strain evidence="3 4">AAFK</strain>
    </source>
</reference>
<dbReference type="InterPro" id="IPR044005">
    <property type="entry name" value="DZR_2"/>
</dbReference>
<keyword evidence="4" id="KW-1185">Reference proteome</keyword>
<dbReference type="RefSeq" id="WP_341371273.1">
    <property type="nucleotide sequence ID" value="NZ_JBBPCO010000010.1"/>
</dbReference>
<dbReference type="InterPro" id="IPR000836">
    <property type="entry name" value="PRTase_dom"/>
</dbReference>
<protein>
    <submittedName>
        <fullName evidence="3">ComF family protein</fullName>
    </submittedName>
</protein>
<dbReference type="Pfam" id="PF18912">
    <property type="entry name" value="DZR_2"/>
    <property type="match status" value="1"/>
</dbReference>
<dbReference type="InterPro" id="IPR029057">
    <property type="entry name" value="PRTase-like"/>
</dbReference>
<organism evidence="3 4">
    <name type="scientific">Thermithiobacillus plumbiphilus</name>
    <dbReference type="NCBI Taxonomy" id="1729899"/>
    <lineage>
        <taxon>Bacteria</taxon>
        <taxon>Pseudomonadati</taxon>
        <taxon>Pseudomonadota</taxon>
        <taxon>Acidithiobacillia</taxon>
        <taxon>Acidithiobacillales</taxon>
        <taxon>Thermithiobacillaceae</taxon>
        <taxon>Thermithiobacillus</taxon>
    </lineage>
</organism>
<name>A0ABU9D9K1_9PROT</name>
<evidence type="ECO:0000256" key="1">
    <source>
        <dbReference type="ARBA" id="ARBA00008007"/>
    </source>
</evidence>
<comment type="similarity">
    <text evidence="1">Belongs to the ComF/GntX family.</text>
</comment>
<evidence type="ECO:0000259" key="2">
    <source>
        <dbReference type="Pfam" id="PF18912"/>
    </source>
</evidence>
<dbReference type="SUPFAM" id="SSF53271">
    <property type="entry name" value="PRTase-like"/>
    <property type="match status" value="1"/>
</dbReference>
<dbReference type="EMBL" id="JBBPCO010000010">
    <property type="protein sequence ID" value="MEK8090217.1"/>
    <property type="molecule type" value="Genomic_DNA"/>
</dbReference>
<dbReference type="Proteomes" id="UP001446205">
    <property type="component" value="Unassembled WGS sequence"/>
</dbReference>
<dbReference type="CDD" id="cd06223">
    <property type="entry name" value="PRTases_typeI"/>
    <property type="match status" value="1"/>
</dbReference>
<dbReference type="Gene3D" id="3.40.50.2020">
    <property type="match status" value="1"/>
</dbReference>
<comment type="caution">
    <text evidence="3">The sequence shown here is derived from an EMBL/GenBank/DDBJ whole genome shotgun (WGS) entry which is preliminary data.</text>
</comment>
<feature type="domain" description="Double zinc ribbon" evidence="2">
    <location>
        <begin position="2"/>
        <end position="55"/>
    </location>
</feature>
<dbReference type="PANTHER" id="PTHR47505">
    <property type="entry name" value="DNA UTILIZATION PROTEIN YHGH"/>
    <property type="match status" value="1"/>
</dbReference>
<dbReference type="PANTHER" id="PTHR47505:SF1">
    <property type="entry name" value="DNA UTILIZATION PROTEIN YHGH"/>
    <property type="match status" value="1"/>
</dbReference>
<dbReference type="InterPro" id="IPR051910">
    <property type="entry name" value="ComF/GntX_DNA_util-trans"/>
</dbReference>
<accession>A0ABU9D9K1</accession>
<sequence>MLNFLYPARCLLCHLPGRAICQDCLAALPRLPRIRCPQCAVPHTGLANTRCARCQLDPPPFSACTAAFSYAAPLDQAIHQWKYHGRLVWTRVLAESWLETVGPLTELPEALLPVPLHWRRLASRGFNQAGLLARHWGRALDIPVLYHYAKRLRHTRQHARLGRSERLQDSETIFQVRPLPVRHVAIIDDVLTTGGTVSALARAALTAGAERVDVWVLARTLHPHT</sequence>
<evidence type="ECO:0000313" key="4">
    <source>
        <dbReference type="Proteomes" id="UP001446205"/>
    </source>
</evidence>
<gene>
    <name evidence="3" type="ORF">WOB96_10635</name>
</gene>
<proteinExistence type="inferred from homology"/>
<evidence type="ECO:0000313" key="3">
    <source>
        <dbReference type="EMBL" id="MEK8090217.1"/>
    </source>
</evidence>